<dbReference type="Gene3D" id="1.50.10.10">
    <property type="match status" value="1"/>
</dbReference>
<dbReference type="Pfam" id="PF00723">
    <property type="entry name" value="Glyco_hydro_15"/>
    <property type="match status" value="1"/>
</dbReference>
<accession>A0A4U7JJU8</accession>
<evidence type="ECO:0000313" key="3">
    <source>
        <dbReference type="Proteomes" id="UP000306409"/>
    </source>
</evidence>
<dbReference type="SUPFAM" id="SSF48208">
    <property type="entry name" value="Six-hairpin glycosidases"/>
    <property type="match status" value="1"/>
</dbReference>
<organism evidence="2 3">
    <name type="scientific">Ruminiclostridium herbifermentans</name>
    <dbReference type="NCBI Taxonomy" id="2488810"/>
    <lineage>
        <taxon>Bacteria</taxon>
        <taxon>Bacillati</taxon>
        <taxon>Bacillota</taxon>
        <taxon>Clostridia</taxon>
        <taxon>Eubacteriales</taxon>
        <taxon>Oscillospiraceae</taxon>
        <taxon>Ruminiclostridium</taxon>
    </lineage>
</organism>
<dbReference type="EMBL" id="CP061336">
    <property type="protein sequence ID" value="QNU67545.1"/>
    <property type="molecule type" value="Genomic_DNA"/>
</dbReference>
<dbReference type="Proteomes" id="UP000306409">
    <property type="component" value="Chromosome"/>
</dbReference>
<dbReference type="AlphaFoldDB" id="A0A4U7JJU8"/>
<name>A0A4U7JJU8_9FIRM</name>
<dbReference type="GO" id="GO:0004553">
    <property type="term" value="F:hydrolase activity, hydrolyzing O-glycosyl compounds"/>
    <property type="evidence" value="ECO:0007669"/>
    <property type="project" value="UniProtKB-ARBA"/>
</dbReference>
<dbReference type="InterPro" id="IPR012341">
    <property type="entry name" value="6hp_glycosidase-like_sf"/>
</dbReference>
<feature type="domain" description="GH15-like" evidence="1">
    <location>
        <begin position="266"/>
        <end position="579"/>
    </location>
</feature>
<dbReference type="PANTHER" id="PTHR31616">
    <property type="entry name" value="TREHALASE"/>
    <property type="match status" value="1"/>
</dbReference>
<keyword evidence="2" id="KW-0378">Hydrolase</keyword>
<evidence type="ECO:0000313" key="2">
    <source>
        <dbReference type="EMBL" id="QNU67545.1"/>
    </source>
</evidence>
<dbReference type="PANTHER" id="PTHR31616:SF0">
    <property type="entry name" value="GLUCAN 1,4-ALPHA-GLUCOSIDASE"/>
    <property type="match status" value="1"/>
</dbReference>
<dbReference type="KEGG" id="rher:EHE19_003225"/>
<keyword evidence="3" id="KW-1185">Reference proteome</keyword>
<reference evidence="2 3" key="1">
    <citation type="submission" date="2020-09" db="EMBL/GenBank/DDBJ databases">
        <title>Characterization and genome sequencing of Ruminiclostridium sp. nov. MA18.</title>
        <authorList>
            <person name="Rettenmaier R."/>
            <person name="Kowollik M.-L."/>
            <person name="Liebl W."/>
            <person name="Zverlov V."/>
        </authorList>
    </citation>
    <scope>NUCLEOTIDE SEQUENCE [LARGE SCALE GENOMIC DNA]</scope>
    <source>
        <strain evidence="2 3">MA18</strain>
    </source>
</reference>
<evidence type="ECO:0000259" key="1">
    <source>
        <dbReference type="Pfam" id="PF00723"/>
    </source>
</evidence>
<proteinExistence type="predicted"/>
<dbReference type="OrthoDB" id="3902805at2"/>
<dbReference type="InterPro" id="IPR011613">
    <property type="entry name" value="GH15-like"/>
</dbReference>
<dbReference type="GO" id="GO:0005975">
    <property type="term" value="P:carbohydrate metabolic process"/>
    <property type="evidence" value="ECO:0007669"/>
    <property type="project" value="InterPro"/>
</dbReference>
<sequence>MQKSYYNNAIVGNSSMLVCLSEKSELLRLFWPNIDYLQQFDKMLCGIFIKNRNGSTVWLNDQRCEHHQEYLQDSNIVKSTITNAADGYQVILYDFVHPDRDVLVRRFEIKNISNEQKELGFVTFSAATSADTDIACSLFDFNNEALIHYRCNNYISIFSDNPAMQFQIGNNANEAAVNTYLFGKDDIGMMKDAAVSWDMGRFAKNETKYFNLYITASSNLKSAKNVIKEVRKIGALTIFNETEQYWKEFLHKAKSLKSGNDRLDILYKRSLLVFKLMYDKKSGGLLAAPEVDEYFTKCGRYAYCWGRDAAFITGALDIAGLNDCVDHFYKWAVSIQDEDGSWQQRYHMDGNLAPCWGLQIDETGTLLWGMLNHYNYVKKIEFLQFVWNSVVAGAEFLIKFIDGDTGLPKPSFDLWEERFGEHAYSSAAVYAGLKSAVEIAKILGKSDKQYVKWDEHAKNIKQAIIKYFWKEDYKRFIRSVRVKLNGWGPEPSQNTTMIEINPKGYMRDVTLEDWKVDVSLVGLSIPFDVFDANDVMIKDTVLLIEQVLTSEGIGGIKRYENDSYIGGNPWVLTTLWVALYHTKTGNYAKAKEYLYWAADSKTEMGLLPEQRNKYTGKPDWVIPLTWSHAMYVHVFSELIKAGVL</sequence>
<gene>
    <name evidence="2" type="ORF">EHE19_003225</name>
</gene>
<dbReference type="RefSeq" id="WP_137697585.1">
    <property type="nucleotide sequence ID" value="NZ_CP061336.1"/>
</dbReference>
<dbReference type="InterPro" id="IPR008928">
    <property type="entry name" value="6-hairpin_glycosidase_sf"/>
</dbReference>
<protein>
    <submittedName>
        <fullName evidence="2">Glycoside hydrolase</fullName>
    </submittedName>
</protein>